<proteinExistence type="predicted"/>
<dbReference type="AlphaFoldDB" id="A0A0F9HVS3"/>
<sequence length="168" mass="19680">NRYYTRCLGFLFNKSFFKEEDYLDDVRSEIMTVTMTAIRKQKFKPAGAGSFAAWFYRVALLECLNADKKRRRAIKNISQVYPDSRGPFPDDKIISKLCAEETDIPAIRHKLAQVFKGLSVKDKKLLILSVRFSYQKIVKMPQYSEFNVHSLAEHLYNIRKKIREANED</sequence>
<dbReference type="EMBL" id="LAZR01014028">
    <property type="protein sequence ID" value="KKM19277.1"/>
    <property type="molecule type" value="Genomic_DNA"/>
</dbReference>
<protein>
    <submittedName>
        <fullName evidence="1">Uncharacterized protein</fullName>
    </submittedName>
</protein>
<feature type="non-terminal residue" evidence="1">
    <location>
        <position position="1"/>
    </location>
</feature>
<reference evidence="1" key="1">
    <citation type="journal article" date="2015" name="Nature">
        <title>Complex archaea that bridge the gap between prokaryotes and eukaryotes.</title>
        <authorList>
            <person name="Spang A."/>
            <person name="Saw J.H."/>
            <person name="Jorgensen S.L."/>
            <person name="Zaremba-Niedzwiedzka K."/>
            <person name="Martijn J."/>
            <person name="Lind A.E."/>
            <person name="van Eijk R."/>
            <person name="Schleper C."/>
            <person name="Guy L."/>
            <person name="Ettema T.J."/>
        </authorList>
    </citation>
    <scope>NUCLEOTIDE SEQUENCE</scope>
</reference>
<name>A0A0F9HVS3_9ZZZZ</name>
<accession>A0A0F9HVS3</accession>
<dbReference type="SUPFAM" id="SSF88946">
    <property type="entry name" value="Sigma2 domain of RNA polymerase sigma factors"/>
    <property type="match status" value="1"/>
</dbReference>
<dbReference type="GO" id="GO:0006352">
    <property type="term" value="P:DNA-templated transcription initiation"/>
    <property type="evidence" value="ECO:0007669"/>
    <property type="project" value="InterPro"/>
</dbReference>
<dbReference type="InterPro" id="IPR013325">
    <property type="entry name" value="RNA_pol_sigma_r2"/>
</dbReference>
<organism evidence="1">
    <name type="scientific">marine sediment metagenome</name>
    <dbReference type="NCBI Taxonomy" id="412755"/>
    <lineage>
        <taxon>unclassified sequences</taxon>
        <taxon>metagenomes</taxon>
        <taxon>ecological metagenomes</taxon>
    </lineage>
</organism>
<evidence type="ECO:0000313" key="1">
    <source>
        <dbReference type="EMBL" id="KKM19277.1"/>
    </source>
</evidence>
<comment type="caution">
    <text evidence="1">The sequence shown here is derived from an EMBL/GenBank/DDBJ whole genome shotgun (WGS) entry which is preliminary data.</text>
</comment>
<dbReference type="GO" id="GO:0003700">
    <property type="term" value="F:DNA-binding transcription factor activity"/>
    <property type="evidence" value="ECO:0007669"/>
    <property type="project" value="InterPro"/>
</dbReference>
<gene>
    <name evidence="1" type="ORF">LCGC14_1657240</name>
</gene>